<feature type="transmembrane region" description="Helical" evidence="13">
    <location>
        <begin position="20"/>
        <end position="47"/>
    </location>
</feature>
<evidence type="ECO:0000256" key="3">
    <source>
        <dbReference type="ARBA" id="ARBA00022448"/>
    </source>
</evidence>
<keyword evidence="9 13" id="KW-0472">Membrane</keyword>
<dbReference type="GO" id="GO:0005886">
    <property type="term" value="C:plasma membrane"/>
    <property type="evidence" value="ECO:0007669"/>
    <property type="project" value="TreeGrafter"/>
</dbReference>
<evidence type="ECO:0000256" key="12">
    <source>
        <dbReference type="RuleBase" id="RU000679"/>
    </source>
</evidence>
<evidence type="ECO:0000256" key="4">
    <source>
        <dbReference type="ARBA" id="ARBA00022461"/>
    </source>
</evidence>
<evidence type="ECO:0000313" key="15">
    <source>
        <dbReference type="Proteomes" id="UP000827092"/>
    </source>
</evidence>
<evidence type="ECO:0000256" key="7">
    <source>
        <dbReference type="ARBA" id="ARBA00023053"/>
    </source>
</evidence>
<evidence type="ECO:0000256" key="5">
    <source>
        <dbReference type="ARBA" id="ARBA00022692"/>
    </source>
</evidence>
<organism evidence="14 15">
    <name type="scientific">Oedothorax gibbosus</name>
    <dbReference type="NCBI Taxonomy" id="931172"/>
    <lineage>
        <taxon>Eukaryota</taxon>
        <taxon>Metazoa</taxon>
        <taxon>Ecdysozoa</taxon>
        <taxon>Arthropoda</taxon>
        <taxon>Chelicerata</taxon>
        <taxon>Arachnida</taxon>
        <taxon>Araneae</taxon>
        <taxon>Araneomorphae</taxon>
        <taxon>Entelegynae</taxon>
        <taxon>Araneoidea</taxon>
        <taxon>Linyphiidae</taxon>
        <taxon>Erigoninae</taxon>
        <taxon>Oedothorax</taxon>
    </lineage>
</organism>
<accession>A0AAV6TXJ6</accession>
<dbReference type="Pfam" id="PF00858">
    <property type="entry name" value="ASC"/>
    <property type="match status" value="1"/>
</dbReference>
<dbReference type="Gene3D" id="1.10.287.770">
    <property type="entry name" value="YojJ-like"/>
    <property type="match status" value="1"/>
</dbReference>
<dbReference type="PANTHER" id="PTHR11690">
    <property type="entry name" value="AMILORIDE-SENSITIVE SODIUM CHANNEL-RELATED"/>
    <property type="match status" value="1"/>
</dbReference>
<evidence type="ECO:0000256" key="13">
    <source>
        <dbReference type="SAM" id="Phobius"/>
    </source>
</evidence>
<feature type="transmembrane region" description="Helical" evidence="13">
    <location>
        <begin position="440"/>
        <end position="462"/>
    </location>
</feature>
<name>A0AAV6TXJ6_9ARAC</name>
<reference evidence="14 15" key="1">
    <citation type="journal article" date="2022" name="Nat. Ecol. Evol.">
        <title>A masculinizing supergene underlies an exaggerated male reproductive morph in a spider.</title>
        <authorList>
            <person name="Hendrickx F."/>
            <person name="De Corte Z."/>
            <person name="Sonet G."/>
            <person name="Van Belleghem S.M."/>
            <person name="Kostlbacher S."/>
            <person name="Vangestel C."/>
        </authorList>
    </citation>
    <scope>NUCLEOTIDE SEQUENCE [LARGE SCALE GENOMIC DNA]</scope>
    <source>
        <strain evidence="14">W744_W776</strain>
    </source>
</reference>
<evidence type="ECO:0000256" key="2">
    <source>
        <dbReference type="ARBA" id="ARBA00007193"/>
    </source>
</evidence>
<evidence type="ECO:0000313" key="14">
    <source>
        <dbReference type="EMBL" id="KAG8176436.1"/>
    </source>
</evidence>
<dbReference type="InterPro" id="IPR001873">
    <property type="entry name" value="ENaC"/>
</dbReference>
<keyword evidence="5 12" id="KW-0812">Transmembrane</keyword>
<keyword evidence="3 12" id="KW-0813">Transport</keyword>
<evidence type="ECO:0000256" key="9">
    <source>
        <dbReference type="ARBA" id="ARBA00023136"/>
    </source>
</evidence>
<dbReference type="AlphaFoldDB" id="A0AAV6TXJ6"/>
<evidence type="ECO:0000256" key="8">
    <source>
        <dbReference type="ARBA" id="ARBA00023065"/>
    </source>
</evidence>
<evidence type="ECO:0000256" key="11">
    <source>
        <dbReference type="ARBA" id="ARBA00023303"/>
    </source>
</evidence>
<comment type="caution">
    <text evidence="14">The sequence shown here is derived from an EMBL/GenBank/DDBJ whole genome shotgun (WGS) entry which is preliminary data.</text>
</comment>
<evidence type="ECO:0000256" key="10">
    <source>
        <dbReference type="ARBA" id="ARBA00023201"/>
    </source>
</evidence>
<keyword evidence="11 12" id="KW-0407">Ion channel</keyword>
<gene>
    <name evidence="14" type="ORF">JTE90_026654</name>
</gene>
<dbReference type="GO" id="GO:0015280">
    <property type="term" value="F:ligand-gated sodium channel activity"/>
    <property type="evidence" value="ECO:0007669"/>
    <property type="project" value="TreeGrafter"/>
</dbReference>
<comment type="subcellular location">
    <subcellularLocation>
        <location evidence="1">Membrane</location>
        <topology evidence="1">Multi-pass membrane protein</topology>
    </subcellularLocation>
</comment>
<comment type="similarity">
    <text evidence="2 12">Belongs to the amiloride-sensitive sodium channel (TC 1.A.6) family.</text>
</comment>
<keyword evidence="15" id="KW-1185">Reference proteome</keyword>
<evidence type="ECO:0000256" key="6">
    <source>
        <dbReference type="ARBA" id="ARBA00022989"/>
    </source>
</evidence>
<protein>
    <submittedName>
        <fullName evidence="14">Uncharacterized protein</fullName>
    </submittedName>
</protein>
<keyword evidence="8 12" id="KW-0406">Ion transport</keyword>
<keyword evidence="7" id="KW-0915">Sodium</keyword>
<evidence type="ECO:0000256" key="1">
    <source>
        <dbReference type="ARBA" id="ARBA00004141"/>
    </source>
</evidence>
<dbReference type="EMBL" id="JAFNEN010000882">
    <property type="protein sequence ID" value="KAG8176436.1"/>
    <property type="molecule type" value="Genomic_DNA"/>
</dbReference>
<keyword evidence="4 12" id="KW-0894">Sodium channel</keyword>
<keyword evidence="6 13" id="KW-1133">Transmembrane helix</keyword>
<dbReference type="Proteomes" id="UP000827092">
    <property type="component" value="Unassembled WGS sequence"/>
</dbReference>
<proteinExistence type="inferred from homology"/>
<keyword evidence="10 12" id="KW-0739">Sodium transport</keyword>
<sequence>MIRFTKLDVRHSKKKMKYIIVKIAVIILCCSGFLYQTFSFLSLYWTYPTIVNIQQSSPRFLDVPAFTICNSIGYNMSVFCSGSKNFCFPAHFIPLANKMRCFYMPDVCINEKMPADFQGVHYSNFLKLVDKISLNTLKVFRQKLEDYMSCTIEFSGEKSRCNLKSVMGSYFTRDELPQFCYTIYSLWGHPHKKREEIPKGAIMKFDFNLNASRRAQPYEGFGGNWTGMYNLPTSPFVQIAVHSPYFLPSPFLEGSTYKGGRSYEMRITMNEKHLLPSPYQTNCMNYMEKWIDNGGKGPINQLNVVQECRMLKWHSEVGCVPVTVDYPHPYDICGTATATNPNNTELVDEDQCIKMADIYEQPCQSISYLTTKEEREIVIYSEDEIRTTIPYFDCEGNKVWRPECSIVKIKILFDRFEITNMTYNAKFESLELFSVLGGYMGMWLGMSLVAVYDFIDLAIGALRNTQKKKKRGARMA</sequence>